<evidence type="ECO:0000313" key="2">
    <source>
        <dbReference type="Proteomes" id="UP000255082"/>
    </source>
</evidence>
<dbReference type="Gene3D" id="1.10.287.1060">
    <property type="entry name" value="ESAT-6-like"/>
    <property type="match status" value="1"/>
</dbReference>
<dbReference type="SUPFAM" id="SSF140453">
    <property type="entry name" value="EsxAB dimer-like"/>
    <property type="match status" value="1"/>
</dbReference>
<dbReference type="Proteomes" id="UP000255082">
    <property type="component" value="Unassembled WGS sequence"/>
</dbReference>
<organism evidence="1 2">
    <name type="scientific">Nocardia africana</name>
    <dbReference type="NCBI Taxonomy" id="134964"/>
    <lineage>
        <taxon>Bacteria</taxon>
        <taxon>Bacillati</taxon>
        <taxon>Actinomycetota</taxon>
        <taxon>Actinomycetes</taxon>
        <taxon>Mycobacteriales</taxon>
        <taxon>Nocardiaceae</taxon>
        <taxon>Nocardia</taxon>
    </lineage>
</organism>
<dbReference type="EMBL" id="UGRU01000001">
    <property type="protein sequence ID" value="SUA42417.1"/>
    <property type="molecule type" value="Genomic_DNA"/>
</dbReference>
<dbReference type="AlphaFoldDB" id="A0A378WNV8"/>
<sequence>MAGNMYFNFAQVDEHHTTLKTLGQAMEDNVNNLKNLQGTLANLLGGAASEAYQEVAGKLNGLLLAHQSNLVRLNTQIHFAAGSQGMVQIADKASAASMRG</sequence>
<protein>
    <submittedName>
        <fullName evidence="1">Uncharacterized protein</fullName>
    </submittedName>
</protein>
<accession>A0A378WNV8</accession>
<proteinExistence type="predicted"/>
<reference evidence="1 2" key="1">
    <citation type="submission" date="2018-06" db="EMBL/GenBank/DDBJ databases">
        <authorList>
            <consortium name="Pathogen Informatics"/>
            <person name="Doyle S."/>
        </authorList>
    </citation>
    <scope>NUCLEOTIDE SEQUENCE [LARGE SCALE GENOMIC DNA]</scope>
    <source>
        <strain evidence="1 2">NCTC13184</strain>
    </source>
</reference>
<dbReference type="RefSeq" id="WP_128145124.1">
    <property type="nucleotide sequence ID" value="NZ_JAJFOE010000001.1"/>
</dbReference>
<gene>
    <name evidence="1" type="ORF">NCTC13184_01772</name>
</gene>
<dbReference type="InterPro" id="IPR036689">
    <property type="entry name" value="ESAT-6-like_sf"/>
</dbReference>
<evidence type="ECO:0000313" key="1">
    <source>
        <dbReference type="EMBL" id="SUA42417.1"/>
    </source>
</evidence>
<name>A0A378WNV8_9NOCA</name>
<dbReference type="OrthoDB" id="4566517at2"/>